<dbReference type="PANTHER" id="PTHR30007:SF0">
    <property type="entry name" value="TRANSPOSASE"/>
    <property type="match status" value="1"/>
</dbReference>
<dbReference type="Pfam" id="PF01609">
    <property type="entry name" value="DDE_Tnp_1"/>
    <property type="match status" value="1"/>
</dbReference>
<feature type="domain" description="Transposase IS4-like" evidence="2">
    <location>
        <begin position="30"/>
        <end position="87"/>
    </location>
</feature>
<feature type="region of interest" description="Disordered" evidence="1">
    <location>
        <begin position="20"/>
        <end position="54"/>
    </location>
</feature>
<evidence type="ECO:0000259" key="2">
    <source>
        <dbReference type="Pfam" id="PF01609"/>
    </source>
</evidence>
<evidence type="ECO:0000256" key="1">
    <source>
        <dbReference type="SAM" id="MobiDB-lite"/>
    </source>
</evidence>
<dbReference type="AlphaFoldDB" id="A0AAW8E3K6"/>
<evidence type="ECO:0000313" key="3">
    <source>
        <dbReference type="EMBL" id="MDP9926741.1"/>
    </source>
</evidence>
<dbReference type="GO" id="GO:0003677">
    <property type="term" value="F:DNA binding"/>
    <property type="evidence" value="ECO:0007669"/>
    <property type="project" value="InterPro"/>
</dbReference>
<evidence type="ECO:0000313" key="4">
    <source>
        <dbReference type="Proteomes" id="UP001244295"/>
    </source>
</evidence>
<organism evidence="3 4">
    <name type="scientific">Variovorax boronicumulans</name>
    <dbReference type="NCBI Taxonomy" id="436515"/>
    <lineage>
        <taxon>Bacteria</taxon>
        <taxon>Pseudomonadati</taxon>
        <taxon>Pseudomonadota</taxon>
        <taxon>Betaproteobacteria</taxon>
        <taxon>Burkholderiales</taxon>
        <taxon>Comamonadaceae</taxon>
        <taxon>Variovorax</taxon>
    </lineage>
</organism>
<proteinExistence type="predicted"/>
<reference evidence="3" key="1">
    <citation type="submission" date="2023-07" db="EMBL/GenBank/DDBJ databases">
        <title>Sorghum-associated microbial communities from plants grown in Nebraska, USA.</title>
        <authorList>
            <person name="Schachtman D."/>
        </authorList>
    </citation>
    <scope>NUCLEOTIDE SEQUENCE</scope>
    <source>
        <strain evidence="3">DS2795</strain>
    </source>
</reference>
<dbReference type="GO" id="GO:0006313">
    <property type="term" value="P:DNA transposition"/>
    <property type="evidence" value="ECO:0007669"/>
    <property type="project" value="InterPro"/>
</dbReference>
<comment type="caution">
    <text evidence="3">The sequence shown here is derived from an EMBL/GenBank/DDBJ whole genome shotgun (WGS) entry which is preliminary data.</text>
</comment>
<dbReference type="Proteomes" id="UP001244295">
    <property type="component" value="Unassembled WGS sequence"/>
</dbReference>
<protein>
    <submittedName>
        <fullName evidence="3">Transposase</fullName>
    </submittedName>
</protein>
<gene>
    <name evidence="3" type="ORF">J2W25_005790</name>
</gene>
<dbReference type="InterPro" id="IPR002559">
    <property type="entry name" value="Transposase_11"/>
</dbReference>
<sequence>MRWVQSDAFERMQDRLRQQGRLRMGRGAEPTAAVIDAQSTRSSPQGGGIGFDAGKKVKGRKRHMVVDTLGLLLAVMVAAASVQARDRTCTDSCCRWGTGKGERV</sequence>
<accession>A0AAW8E3K6</accession>
<name>A0AAW8E3K6_9BURK</name>
<dbReference type="GO" id="GO:0004803">
    <property type="term" value="F:transposase activity"/>
    <property type="evidence" value="ECO:0007669"/>
    <property type="project" value="InterPro"/>
</dbReference>
<dbReference type="PANTHER" id="PTHR30007">
    <property type="entry name" value="PHP DOMAIN PROTEIN"/>
    <property type="match status" value="1"/>
</dbReference>
<dbReference type="EMBL" id="JAUSRR010000012">
    <property type="protein sequence ID" value="MDP9926741.1"/>
    <property type="molecule type" value="Genomic_DNA"/>
</dbReference>